<name>A0ABY8LCG8_9RHOB</name>
<evidence type="ECO:0000313" key="3">
    <source>
        <dbReference type="EMBL" id="WGH79017.1"/>
    </source>
</evidence>
<feature type="region of interest" description="Disordered" evidence="1">
    <location>
        <begin position="154"/>
        <end position="211"/>
    </location>
</feature>
<evidence type="ECO:0000313" key="4">
    <source>
        <dbReference type="Proteomes" id="UP001243420"/>
    </source>
</evidence>
<feature type="domain" description="Hedgehog/Intein (Hint)" evidence="2">
    <location>
        <begin position="143"/>
        <end position="176"/>
    </location>
</feature>
<protein>
    <submittedName>
        <fullName evidence="3">Hint domain-containing protein</fullName>
    </submittedName>
</protein>
<sequence>MAIYDYYGYDDDQVTFPGGTASVGETITFTAPSDHLISISDNDTQLQDGTDDRDDEDGDQIATIYDEFGNVETSGQVQPREEIALSDGTNTVYMTRIFIASSNSYYYIFQEPAPDLNTTYTVTSVTSPNSTNYSEFSSTGVACFVAGTLIATPAGPRPVETLRPGDPVSTLDRGRRRWSGPGGATSRRPRSGRRRGSHRSGSSPGPSGRAVRTARCSCRASIACCSAARAPTGPSRRSTRWPVCRASGRRGLWSACDTSTC</sequence>
<evidence type="ECO:0000259" key="2">
    <source>
        <dbReference type="Pfam" id="PF13403"/>
    </source>
</evidence>
<dbReference type="InterPro" id="IPR036844">
    <property type="entry name" value="Hint_dom_sf"/>
</dbReference>
<feature type="compositionally biased region" description="Low complexity" evidence="1">
    <location>
        <begin position="199"/>
        <end position="211"/>
    </location>
</feature>
<organism evidence="3 4">
    <name type="scientific">Jannaschia ovalis</name>
    <dbReference type="NCBI Taxonomy" id="3038773"/>
    <lineage>
        <taxon>Bacteria</taxon>
        <taxon>Pseudomonadati</taxon>
        <taxon>Pseudomonadota</taxon>
        <taxon>Alphaproteobacteria</taxon>
        <taxon>Rhodobacterales</taxon>
        <taxon>Roseobacteraceae</taxon>
        <taxon>Jannaschia</taxon>
    </lineage>
</organism>
<evidence type="ECO:0000256" key="1">
    <source>
        <dbReference type="SAM" id="MobiDB-lite"/>
    </source>
</evidence>
<dbReference type="SUPFAM" id="SSF51294">
    <property type="entry name" value="Hedgehog/intein (Hint) domain"/>
    <property type="match status" value="1"/>
</dbReference>
<dbReference type="Pfam" id="PF13403">
    <property type="entry name" value="Hint_2"/>
    <property type="match status" value="1"/>
</dbReference>
<dbReference type="EMBL" id="CP122537">
    <property type="protein sequence ID" value="WGH79017.1"/>
    <property type="molecule type" value="Genomic_DNA"/>
</dbReference>
<feature type="compositionally biased region" description="Basic residues" evidence="1">
    <location>
        <begin position="187"/>
        <end position="198"/>
    </location>
</feature>
<dbReference type="Proteomes" id="UP001243420">
    <property type="component" value="Chromosome"/>
</dbReference>
<keyword evidence="4" id="KW-1185">Reference proteome</keyword>
<accession>A0ABY8LCG8</accession>
<gene>
    <name evidence="3" type="ORF">P8627_01795</name>
</gene>
<dbReference type="InterPro" id="IPR028992">
    <property type="entry name" value="Hedgehog/Intein_dom"/>
</dbReference>
<proteinExistence type="predicted"/>
<reference evidence="3 4" key="1">
    <citation type="submission" date="2023-04" db="EMBL/GenBank/DDBJ databases">
        <title>Jannaschia ovalis sp. nov., a marine bacterium isolated from sea tidal flat.</title>
        <authorList>
            <person name="Kwon D.Y."/>
            <person name="Kim J.-J."/>
        </authorList>
    </citation>
    <scope>NUCLEOTIDE SEQUENCE [LARGE SCALE GENOMIC DNA]</scope>
    <source>
        <strain evidence="3 4">GRR-S6-38</strain>
    </source>
</reference>